<dbReference type="OrthoDB" id="2325011at2"/>
<protein>
    <recommendedName>
        <fullName evidence="3">Insertion element IS150 protein InsJ-like helix-turn-helix domain-containing protein</fullName>
    </recommendedName>
</protein>
<feature type="domain" description="Insertion element IS150 protein InsJ-like helix-turn-helix" evidence="3">
    <location>
        <begin position="8"/>
        <end position="54"/>
    </location>
</feature>
<dbReference type="PATRIC" id="fig|33960.6.peg.1101"/>
<dbReference type="Proteomes" id="UP000076480">
    <property type="component" value="Unassembled WGS sequence"/>
</dbReference>
<reference evidence="4 5" key="1">
    <citation type="submission" date="2015-02" db="EMBL/GenBank/DDBJ databases">
        <title>Draft genome sequence of Lactobacillus collinoides CUPV2371 isolated from a natural cider, the first genome sequence of a strain of this species.</title>
        <authorList>
            <person name="Puertas A.I."/>
            <person name="Spano G."/>
            <person name="Capozzi V."/>
            <person name="Lamontanara A."/>
            <person name="Orru L."/>
            <person name="Duenas M.T."/>
        </authorList>
    </citation>
    <scope>NUCLEOTIDE SEQUENCE [LARGE SCALE GENOMIC DNA]</scope>
    <source>
        <strain evidence="4 5">237</strain>
    </source>
</reference>
<feature type="region of interest" description="Disordered" evidence="2">
    <location>
        <begin position="111"/>
        <end position="137"/>
    </location>
</feature>
<dbReference type="RefSeq" id="WP_063285063.1">
    <property type="nucleotide sequence ID" value="NZ_JYDC01000002.1"/>
</dbReference>
<dbReference type="InterPro" id="IPR009057">
    <property type="entry name" value="Homeodomain-like_sf"/>
</dbReference>
<organism evidence="4 5">
    <name type="scientific">Secundilactobacillus collinoides</name>
    <name type="common">Lactobacillus collinoides</name>
    <dbReference type="NCBI Taxonomy" id="33960"/>
    <lineage>
        <taxon>Bacteria</taxon>
        <taxon>Bacillati</taxon>
        <taxon>Bacillota</taxon>
        <taxon>Bacilli</taxon>
        <taxon>Lactobacillales</taxon>
        <taxon>Lactobacillaceae</taxon>
        <taxon>Secundilactobacillus</taxon>
    </lineage>
</organism>
<gene>
    <name evidence="4" type="ORF">TY91_00135</name>
</gene>
<evidence type="ECO:0000256" key="2">
    <source>
        <dbReference type="SAM" id="MobiDB-lite"/>
    </source>
</evidence>
<comment type="similarity">
    <text evidence="1">Belongs to the IS150/IS1296 orfA family.</text>
</comment>
<dbReference type="SUPFAM" id="SSF46689">
    <property type="entry name" value="Homeodomain-like"/>
    <property type="match status" value="1"/>
</dbReference>
<proteinExistence type="inferred from homology"/>
<feature type="domain" description="Insertion element IS150 protein InsJ-like helix-turn-helix" evidence="3">
    <location>
        <begin position="67"/>
        <end position="118"/>
    </location>
</feature>
<dbReference type="SUPFAM" id="SSF48295">
    <property type="entry name" value="TrpR-like"/>
    <property type="match status" value="1"/>
</dbReference>
<dbReference type="InterPro" id="IPR010921">
    <property type="entry name" value="Trp_repressor/repl_initiator"/>
</dbReference>
<accession>A0A161XXP5</accession>
<sequence length="167" mass="19082">MKKISFKKRLKVVSDFLEGKGSALSLARKYHVNQATVINWLQLYKGKGVAALHTETQSGESQYSLVFRLKVLKWKEKHQASSSETARHFNIFSSSTVRNWLYRYNKGGTAGLAPRKGPGSMAAQKKQTKKAPQATQDKAFKDLQKENRHLKLENEFLKKFLALNRKK</sequence>
<evidence type="ECO:0000259" key="3">
    <source>
        <dbReference type="Pfam" id="PF13518"/>
    </source>
</evidence>
<dbReference type="Pfam" id="PF13518">
    <property type="entry name" value="HTH_28"/>
    <property type="match status" value="2"/>
</dbReference>
<dbReference type="PANTHER" id="PTHR33795:SF1">
    <property type="entry name" value="INSERTION ELEMENT IS150 PROTEIN INSJ"/>
    <property type="match status" value="1"/>
</dbReference>
<evidence type="ECO:0000313" key="4">
    <source>
        <dbReference type="EMBL" id="KZL43358.1"/>
    </source>
</evidence>
<dbReference type="PANTHER" id="PTHR33795">
    <property type="entry name" value="INSERTION ELEMENT IS150 PROTEIN INSJ"/>
    <property type="match status" value="1"/>
</dbReference>
<dbReference type="Gene3D" id="1.10.10.10">
    <property type="entry name" value="Winged helix-like DNA-binding domain superfamily/Winged helix DNA-binding domain"/>
    <property type="match status" value="2"/>
</dbReference>
<evidence type="ECO:0000256" key="1">
    <source>
        <dbReference type="ARBA" id="ARBA00038232"/>
    </source>
</evidence>
<comment type="caution">
    <text evidence="4">The sequence shown here is derived from an EMBL/GenBank/DDBJ whole genome shotgun (WGS) entry which is preliminary data.</text>
</comment>
<dbReference type="InterPro" id="IPR052057">
    <property type="entry name" value="IS150/IS1296_orfA-like"/>
</dbReference>
<dbReference type="InterPro" id="IPR055247">
    <property type="entry name" value="InsJ-like_HTH"/>
</dbReference>
<dbReference type="GO" id="GO:0043565">
    <property type="term" value="F:sequence-specific DNA binding"/>
    <property type="evidence" value="ECO:0007669"/>
    <property type="project" value="InterPro"/>
</dbReference>
<name>A0A161XXP5_SECCO</name>
<keyword evidence="5" id="KW-1185">Reference proteome</keyword>
<dbReference type="AlphaFoldDB" id="A0A161XXP5"/>
<dbReference type="EMBL" id="JYDC01000002">
    <property type="protein sequence ID" value="KZL43358.1"/>
    <property type="molecule type" value="Genomic_DNA"/>
</dbReference>
<evidence type="ECO:0000313" key="5">
    <source>
        <dbReference type="Proteomes" id="UP000076480"/>
    </source>
</evidence>
<feature type="compositionally biased region" description="Low complexity" evidence="2">
    <location>
        <begin position="122"/>
        <end position="137"/>
    </location>
</feature>
<dbReference type="InterPro" id="IPR036388">
    <property type="entry name" value="WH-like_DNA-bd_sf"/>
</dbReference>